<feature type="region of interest" description="Disordered" evidence="1">
    <location>
        <begin position="315"/>
        <end position="396"/>
    </location>
</feature>
<dbReference type="Pfam" id="PF14479">
    <property type="entry name" value="HeLo"/>
    <property type="match status" value="1"/>
</dbReference>
<feature type="region of interest" description="Disordered" evidence="1">
    <location>
        <begin position="1"/>
        <end position="22"/>
    </location>
</feature>
<evidence type="ECO:0000259" key="2">
    <source>
        <dbReference type="Pfam" id="PF14479"/>
    </source>
</evidence>
<proteinExistence type="predicted"/>
<dbReference type="Gene3D" id="1.20.120.1020">
    <property type="entry name" value="Prion-inhibition and propagation, HeLo domain"/>
    <property type="match status" value="1"/>
</dbReference>
<protein>
    <recommendedName>
        <fullName evidence="2">Prion-inhibition and propagation HeLo domain-containing protein</fullName>
    </recommendedName>
</protein>
<accession>A0A6A5VB89</accession>
<evidence type="ECO:0000313" key="3">
    <source>
        <dbReference type="EMBL" id="KAF1973950.1"/>
    </source>
</evidence>
<feature type="domain" description="Prion-inhibition and propagation HeLo" evidence="2">
    <location>
        <begin position="34"/>
        <end position="269"/>
    </location>
</feature>
<dbReference type="InterPro" id="IPR038305">
    <property type="entry name" value="HeLo_sf"/>
</dbReference>
<dbReference type="Proteomes" id="UP000800036">
    <property type="component" value="Unassembled WGS sequence"/>
</dbReference>
<dbReference type="EMBL" id="ML976677">
    <property type="protein sequence ID" value="KAF1973950.1"/>
    <property type="molecule type" value="Genomic_DNA"/>
</dbReference>
<keyword evidence="4" id="KW-1185">Reference proteome</keyword>
<dbReference type="OrthoDB" id="20872at2759"/>
<dbReference type="AlphaFoldDB" id="A0A6A5VB89"/>
<evidence type="ECO:0000313" key="4">
    <source>
        <dbReference type="Proteomes" id="UP000800036"/>
    </source>
</evidence>
<sequence>MASATNHVQPAGLTTPPPTPPATSLTKAQILANVLSLATAFATCVEAFNQIYPHKDSNHAQKVVLTKLGIQQGRLLIFGDAVGISAPPATIARHMVPSHPGLTNPDPTLPINFGVRDARLDRDEIRQKVMRALEEIYGRPAHLSRDELMERYGLKQPKRFSTIEHPALDTNRLEAFREKYALLNDLMRQSGIRSEQKRHGSMMLNRWTVKDVVRFDAFVATVRTEVDGLISLLGVKDQVDRGMKTDIKAMAWHPDVHSMLVRQDWEKLKLIREAVVDDYPEYFEVADKALQYLADELRDTKVVIVREAQGGQPPIVTVTRKASNGNKNGAKASEQRSKQVGVHEEKRPSFWSRFSGYKKSNKQRTQSVVSAPDERDPQRSLSETGAGSPPQDGNALTTVRSKSLSAMPDDQMPLDLNARLASVSMQDNDDVGIVTPETNFHEVPGAEKTHANVQATLTQIPTRSTAEIDDDDVDPLDTSSSNGNGYGLVHADTANSLVDRHDMYKGVGRIDTRDIRDKSHEAAGW</sequence>
<dbReference type="InterPro" id="IPR029498">
    <property type="entry name" value="HeLo_dom"/>
</dbReference>
<name>A0A6A5VB89_9PLEO</name>
<evidence type="ECO:0000256" key="1">
    <source>
        <dbReference type="SAM" id="MobiDB-lite"/>
    </source>
</evidence>
<reference evidence="3" key="1">
    <citation type="journal article" date="2020" name="Stud. Mycol.">
        <title>101 Dothideomycetes genomes: a test case for predicting lifestyles and emergence of pathogens.</title>
        <authorList>
            <person name="Haridas S."/>
            <person name="Albert R."/>
            <person name="Binder M."/>
            <person name="Bloem J."/>
            <person name="Labutti K."/>
            <person name="Salamov A."/>
            <person name="Andreopoulos B."/>
            <person name="Baker S."/>
            <person name="Barry K."/>
            <person name="Bills G."/>
            <person name="Bluhm B."/>
            <person name="Cannon C."/>
            <person name="Castanera R."/>
            <person name="Culley D."/>
            <person name="Daum C."/>
            <person name="Ezra D."/>
            <person name="Gonzalez J."/>
            <person name="Henrissat B."/>
            <person name="Kuo A."/>
            <person name="Liang C."/>
            <person name="Lipzen A."/>
            <person name="Lutzoni F."/>
            <person name="Magnuson J."/>
            <person name="Mondo S."/>
            <person name="Nolan M."/>
            <person name="Ohm R."/>
            <person name="Pangilinan J."/>
            <person name="Park H.-J."/>
            <person name="Ramirez L."/>
            <person name="Alfaro M."/>
            <person name="Sun H."/>
            <person name="Tritt A."/>
            <person name="Yoshinaga Y."/>
            <person name="Zwiers L.-H."/>
            <person name="Turgeon B."/>
            <person name="Goodwin S."/>
            <person name="Spatafora J."/>
            <person name="Crous P."/>
            <person name="Grigoriev I."/>
        </authorList>
    </citation>
    <scope>NUCLEOTIDE SEQUENCE</scope>
    <source>
        <strain evidence="3">CBS 107.79</strain>
    </source>
</reference>
<gene>
    <name evidence="3" type="ORF">BU23DRAFT_553623</name>
</gene>
<organism evidence="3 4">
    <name type="scientific">Bimuria novae-zelandiae CBS 107.79</name>
    <dbReference type="NCBI Taxonomy" id="1447943"/>
    <lineage>
        <taxon>Eukaryota</taxon>
        <taxon>Fungi</taxon>
        <taxon>Dikarya</taxon>
        <taxon>Ascomycota</taxon>
        <taxon>Pezizomycotina</taxon>
        <taxon>Dothideomycetes</taxon>
        <taxon>Pleosporomycetidae</taxon>
        <taxon>Pleosporales</taxon>
        <taxon>Massarineae</taxon>
        <taxon>Didymosphaeriaceae</taxon>
        <taxon>Bimuria</taxon>
    </lineage>
</organism>
<feature type="compositionally biased region" description="Basic and acidic residues" evidence="1">
    <location>
        <begin position="333"/>
        <end position="348"/>
    </location>
</feature>